<dbReference type="STRING" id="1035707.SAMN05216552_1018135"/>
<sequence length="132" mass="14220">MLAQVRPGVLDEEARAAYAAAYTPDRDTSAGLGSMEAGMRGAKLFEVVLRGEVVGRYALRMIDHPNGAELHIVAAAGGLRGVDLVAAVLPHVEHQAAGADRITTCTRRKGLVRKLQKQGWQIDCYTLGKRLK</sequence>
<dbReference type="SUPFAM" id="SSF55729">
    <property type="entry name" value="Acyl-CoA N-acyltransferases (Nat)"/>
    <property type="match status" value="1"/>
</dbReference>
<proteinExistence type="predicted"/>
<dbReference type="AlphaFoldDB" id="A0A1I7KQJ7"/>
<reference evidence="2" key="1">
    <citation type="submission" date="2016-10" db="EMBL/GenBank/DDBJ databases">
        <authorList>
            <person name="Varghese N."/>
            <person name="Submissions S."/>
        </authorList>
    </citation>
    <scope>NUCLEOTIDE SEQUENCE [LARGE SCALE GENOMIC DNA]</scope>
    <source>
        <strain evidence="2">CGMCC 1.11014</strain>
    </source>
</reference>
<organism evidence="1 2">
    <name type="scientific">Pseudoduganella namucuonensis</name>
    <dbReference type="NCBI Taxonomy" id="1035707"/>
    <lineage>
        <taxon>Bacteria</taxon>
        <taxon>Pseudomonadati</taxon>
        <taxon>Pseudomonadota</taxon>
        <taxon>Betaproteobacteria</taxon>
        <taxon>Burkholderiales</taxon>
        <taxon>Oxalobacteraceae</taxon>
        <taxon>Telluria group</taxon>
        <taxon>Pseudoduganella</taxon>
    </lineage>
</organism>
<evidence type="ECO:0008006" key="3">
    <source>
        <dbReference type="Google" id="ProtNLM"/>
    </source>
</evidence>
<evidence type="ECO:0000313" key="1">
    <source>
        <dbReference type="EMBL" id="SFU99636.1"/>
    </source>
</evidence>
<name>A0A1I7KQJ7_9BURK</name>
<dbReference type="OrthoDB" id="9132956at2"/>
<evidence type="ECO:0000313" key="2">
    <source>
        <dbReference type="Proteomes" id="UP000199391"/>
    </source>
</evidence>
<dbReference type="RefSeq" id="WP_093557185.1">
    <property type="nucleotide sequence ID" value="NZ_FPBO01000018.1"/>
</dbReference>
<dbReference type="InterPro" id="IPR016181">
    <property type="entry name" value="Acyl_CoA_acyltransferase"/>
</dbReference>
<keyword evidence="2" id="KW-1185">Reference proteome</keyword>
<accession>A0A1I7KQJ7</accession>
<protein>
    <recommendedName>
        <fullName evidence="3">N-acetyltransferase domain-containing protein</fullName>
    </recommendedName>
</protein>
<dbReference type="Proteomes" id="UP000199391">
    <property type="component" value="Unassembled WGS sequence"/>
</dbReference>
<gene>
    <name evidence="1" type="ORF">SAMN05216552_1018135</name>
</gene>
<dbReference type="EMBL" id="FPBO01000018">
    <property type="protein sequence ID" value="SFU99636.1"/>
    <property type="molecule type" value="Genomic_DNA"/>
</dbReference>